<keyword evidence="1" id="KW-0418">Kinase</keyword>
<reference evidence="5" key="1">
    <citation type="journal article" date="2019" name="Int. J. Syst. Evol. Microbiol.">
        <title>The Global Catalogue of Microorganisms (GCM) 10K type strain sequencing project: providing services to taxonomists for standard genome sequencing and annotation.</title>
        <authorList>
            <consortium name="The Broad Institute Genomics Platform"/>
            <consortium name="The Broad Institute Genome Sequencing Center for Infectious Disease"/>
            <person name="Wu L."/>
            <person name="Ma J."/>
        </authorList>
    </citation>
    <scope>NUCLEOTIDE SEQUENCE [LARGE SCALE GENOMIC DNA]</scope>
    <source>
        <strain evidence="5">2902at01</strain>
    </source>
</reference>
<protein>
    <submittedName>
        <fullName evidence="4">Anti-sigma factor RsbA family regulatory protein</fullName>
    </submittedName>
</protein>
<dbReference type="CDD" id="cd16936">
    <property type="entry name" value="HATPase_RsbW-like"/>
    <property type="match status" value="1"/>
</dbReference>
<dbReference type="Gene3D" id="3.30.565.10">
    <property type="entry name" value="Histidine kinase-like ATPase, C-terminal domain"/>
    <property type="match status" value="1"/>
</dbReference>
<dbReference type="Pfam" id="PF14417">
    <property type="entry name" value="MEDS"/>
    <property type="match status" value="1"/>
</dbReference>
<name>A0ABV8KUC0_9ACTN</name>
<dbReference type="InterPro" id="IPR047718">
    <property type="entry name" value="RsbA-like_anti_sig"/>
</dbReference>
<evidence type="ECO:0000259" key="2">
    <source>
        <dbReference type="Pfam" id="PF13581"/>
    </source>
</evidence>
<dbReference type="RefSeq" id="WP_377551020.1">
    <property type="nucleotide sequence ID" value="NZ_JBHSBN010000025.1"/>
</dbReference>
<evidence type="ECO:0000313" key="5">
    <source>
        <dbReference type="Proteomes" id="UP001595868"/>
    </source>
</evidence>
<dbReference type="InterPro" id="IPR025847">
    <property type="entry name" value="MEDS_domain"/>
</dbReference>
<evidence type="ECO:0000256" key="1">
    <source>
        <dbReference type="ARBA" id="ARBA00022527"/>
    </source>
</evidence>
<dbReference type="Pfam" id="PF13581">
    <property type="entry name" value="HATPase_c_2"/>
    <property type="match status" value="1"/>
</dbReference>
<proteinExistence type="predicted"/>
<dbReference type="InterPro" id="IPR050267">
    <property type="entry name" value="Anti-sigma-factor_SerPK"/>
</dbReference>
<dbReference type="SUPFAM" id="SSF55874">
    <property type="entry name" value="ATPase domain of HSP90 chaperone/DNA topoisomerase II/histidine kinase"/>
    <property type="match status" value="1"/>
</dbReference>
<sequence>MLSTDPAAGRHGCHHEAICYDSDEELLAVAVPFLTDGIAADEPTVLSLGERRAALVRSALPAGVEVSLATGGVMYTGPASAIRSYQQLLAGYRASGARRVRIVGELPPAHFGSTWDWWARYESAVNHALDEFPVWCLCTYDRRLAPAAVLADVGRTHPWIATADGRREPSPHYTDPLLFLRENRPGPPDPVQLTAPALELTDPSPARARHGVREVDRGLLPADDVDDLVVAVSETVTNAHRYGCPPVRVRYWTADDRIVVTVSDCGEGPKDPFAGLLPTRDGAEGGLGLWITFQSCSHVTMSRDAGSYTLRLTAGNPPAGDILGAVGRKP</sequence>
<evidence type="ECO:0000259" key="3">
    <source>
        <dbReference type="Pfam" id="PF14417"/>
    </source>
</evidence>
<feature type="domain" description="Histidine kinase/HSP90-like ATPase" evidence="2">
    <location>
        <begin position="206"/>
        <end position="313"/>
    </location>
</feature>
<comment type="caution">
    <text evidence="4">The sequence shown here is derived from an EMBL/GenBank/DDBJ whole genome shotgun (WGS) entry which is preliminary data.</text>
</comment>
<keyword evidence="1" id="KW-0808">Transferase</keyword>
<dbReference type="EMBL" id="JBHSBN010000025">
    <property type="protein sequence ID" value="MFC4109546.1"/>
    <property type="molecule type" value="Genomic_DNA"/>
</dbReference>
<feature type="domain" description="MEDS" evidence="3">
    <location>
        <begin position="15"/>
        <end position="158"/>
    </location>
</feature>
<keyword evidence="5" id="KW-1185">Reference proteome</keyword>
<dbReference type="InterPro" id="IPR003594">
    <property type="entry name" value="HATPase_dom"/>
</dbReference>
<dbReference type="PANTHER" id="PTHR35526:SF3">
    <property type="entry name" value="ANTI-SIGMA-F FACTOR RSBW"/>
    <property type="match status" value="1"/>
</dbReference>
<dbReference type="Proteomes" id="UP001595868">
    <property type="component" value="Unassembled WGS sequence"/>
</dbReference>
<dbReference type="NCBIfam" id="NF041045">
    <property type="entry name" value="RsbA_anti_sig"/>
    <property type="match status" value="1"/>
</dbReference>
<organism evidence="4 5">
    <name type="scientific">Micromonospora zhanjiangensis</name>
    <dbReference type="NCBI Taxonomy" id="1522057"/>
    <lineage>
        <taxon>Bacteria</taxon>
        <taxon>Bacillati</taxon>
        <taxon>Actinomycetota</taxon>
        <taxon>Actinomycetes</taxon>
        <taxon>Micromonosporales</taxon>
        <taxon>Micromonosporaceae</taxon>
        <taxon>Micromonospora</taxon>
    </lineage>
</organism>
<dbReference type="PANTHER" id="PTHR35526">
    <property type="entry name" value="ANTI-SIGMA-F FACTOR RSBW-RELATED"/>
    <property type="match status" value="1"/>
</dbReference>
<dbReference type="InterPro" id="IPR036890">
    <property type="entry name" value="HATPase_C_sf"/>
</dbReference>
<gene>
    <name evidence="4" type="ORF">ACFOX0_26890</name>
</gene>
<keyword evidence="1" id="KW-0723">Serine/threonine-protein kinase</keyword>
<evidence type="ECO:0000313" key="4">
    <source>
        <dbReference type="EMBL" id="MFC4109546.1"/>
    </source>
</evidence>
<accession>A0ABV8KUC0</accession>